<gene>
    <name evidence="6" type="ORF">PG986_010902</name>
</gene>
<keyword evidence="2" id="KW-0479">Metal-binding</keyword>
<dbReference type="RefSeq" id="XP_066696615.1">
    <property type="nucleotide sequence ID" value="XM_066847124.1"/>
</dbReference>
<comment type="similarity">
    <text evidence="1">Belongs to the cytochrome P450 family.</text>
</comment>
<dbReference type="PANTHER" id="PTHR46300">
    <property type="entry name" value="P450, PUTATIVE (EUROFUNG)-RELATED-RELATED"/>
    <property type="match status" value="1"/>
</dbReference>
<dbReference type="InterPro" id="IPR036396">
    <property type="entry name" value="Cyt_P450_sf"/>
</dbReference>
<keyword evidence="7" id="KW-1185">Reference proteome</keyword>
<evidence type="ECO:0000256" key="5">
    <source>
        <dbReference type="ARBA" id="ARBA00023033"/>
    </source>
</evidence>
<dbReference type="PANTHER" id="PTHR46300:SF2">
    <property type="entry name" value="CYTOCHROME P450 MONOOXYGENASE ALNH-RELATED"/>
    <property type="match status" value="1"/>
</dbReference>
<name>A0ABR1Q3J8_9PEZI</name>
<dbReference type="InterPro" id="IPR050364">
    <property type="entry name" value="Cytochrome_P450_fung"/>
</dbReference>
<comment type="caution">
    <text evidence="6">The sequence shown here is derived from an EMBL/GenBank/DDBJ whole genome shotgun (WGS) entry which is preliminary data.</text>
</comment>
<evidence type="ECO:0000313" key="6">
    <source>
        <dbReference type="EMBL" id="KAK7946581.1"/>
    </source>
</evidence>
<evidence type="ECO:0000256" key="2">
    <source>
        <dbReference type="ARBA" id="ARBA00022723"/>
    </source>
</evidence>
<keyword evidence="3" id="KW-0560">Oxidoreductase</keyword>
<evidence type="ECO:0000256" key="1">
    <source>
        <dbReference type="ARBA" id="ARBA00010617"/>
    </source>
</evidence>
<keyword evidence="5" id="KW-0503">Monooxygenase</keyword>
<dbReference type="PRINTS" id="PR00463">
    <property type="entry name" value="EP450I"/>
</dbReference>
<reference evidence="6 7" key="1">
    <citation type="submission" date="2023-01" db="EMBL/GenBank/DDBJ databases">
        <title>Analysis of 21 Apiospora genomes using comparative genomics revels a genus with tremendous synthesis potential of carbohydrate active enzymes and secondary metabolites.</title>
        <authorList>
            <person name="Sorensen T."/>
        </authorList>
    </citation>
    <scope>NUCLEOTIDE SEQUENCE [LARGE SCALE GENOMIC DNA]</scope>
    <source>
        <strain evidence="6 7">CBS 24483</strain>
    </source>
</reference>
<keyword evidence="4" id="KW-0408">Iron</keyword>
<protein>
    <submittedName>
        <fullName evidence="6">Cytochrome P450</fullName>
    </submittedName>
</protein>
<dbReference type="SUPFAM" id="SSF48264">
    <property type="entry name" value="Cytochrome P450"/>
    <property type="match status" value="1"/>
</dbReference>
<evidence type="ECO:0000313" key="7">
    <source>
        <dbReference type="Proteomes" id="UP001391051"/>
    </source>
</evidence>
<dbReference type="InterPro" id="IPR002401">
    <property type="entry name" value="Cyt_P450_E_grp-I"/>
</dbReference>
<dbReference type="GeneID" id="92080186"/>
<accession>A0ABR1Q3J8</accession>
<proteinExistence type="inferred from homology"/>
<dbReference type="Pfam" id="PF00067">
    <property type="entry name" value="p450"/>
    <property type="match status" value="1"/>
</dbReference>
<dbReference type="Gene3D" id="1.10.630.10">
    <property type="entry name" value="Cytochrome P450"/>
    <property type="match status" value="1"/>
</dbReference>
<dbReference type="Proteomes" id="UP001391051">
    <property type="component" value="Unassembled WGS sequence"/>
</dbReference>
<dbReference type="CDD" id="cd11065">
    <property type="entry name" value="CYP64-like"/>
    <property type="match status" value="1"/>
</dbReference>
<dbReference type="PRINTS" id="PR00385">
    <property type="entry name" value="P450"/>
</dbReference>
<dbReference type="EMBL" id="JAQQWE010000007">
    <property type="protein sequence ID" value="KAK7946581.1"/>
    <property type="molecule type" value="Genomic_DNA"/>
</dbReference>
<evidence type="ECO:0000256" key="3">
    <source>
        <dbReference type="ARBA" id="ARBA00023002"/>
    </source>
</evidence>
<organism evidence="6 7">
    <name type="scientific">Apiospora aurea</name>
    <dbReference type="NCBI Taxonomy" id="335848"/>
    <lineage>
        <taxon>Eukaryota</taxon>
        <taxon>Fungi</taxon>
        <taxon>Dikarya</taxon>
        <taxon>Ascomycota</taxon>
        <taxon>Pezizomycotina</taxon>
        <taxon>Sordariomycetes</taxon>
        <taxon>Xylariomycetidae</taxon>
        <taxon>Amphisphaeriales</taxon>
        <taxon>Apiosporaceae</taxon>
        <taxon>Apiospora</taxon>
    </lineage>
</organism>
<sequence>METRKELLLLFVLGSAALAVVFWKTTKVGRRPQSWPPGPPTLPLIGNLHQIPRHNRHLHTVRYTPWCWEGRAMVVLSSDQAVKDLVDKRSAIYSSRPDAYIPQDIASDGLRPLFMEYGKTWRMVRKLAHSVLNVQVARTYVPYQDLEVKAMLMGLLESPSDFVNHVRRYTMSLTTQLTFGHRTPTSVDPTLLEVFDFFFWLTYAGEQSAAILDVYPVTRSLPSHLFPITKHGKEYHEREHALFMKLFLRARSQLQQGTAMPCCCIDLLRLQKEQGFSDDIACYMSGSLLQAGSETTAAILIGFVQAMVVFPEVAAKAQAEIDRICGDRLPDLNDFPDLPYIRGCVKESLRWMPAVTLGVPHAVTQDDSYLDYHIPKGSAVLINVWGIQNDPARHTHPRRFDPSRWAADAQNSAEAANNPDVSKRDHFAFGAGRRICQGMHIADRSLFLAISRTLWAFDFKRAVDGRTGKAMVPDTDDLMDGLFTCPTPFKCNIVPRSSYRDLLVKKEWESAAGLLDENLQWKAAPEGLVWRDYETQ</sequence>
<evidence type="ECO:0000256" key="4">
    <source>
        <dbReference type="ARBA" id="ARBA00023004"/>
    </source>
</evidence>
<dbReference type="InterPro" id="IPR001128">
    <property type="entry name" value="Cyt_P450"/>
</dbReference>